<feature type="binding site" evidence="3">
    <location>
        <position position="143"/>
    </location>
    <ligand>
        <name>Zn(2+)</name>
        <dbReference type="ChEBI" id="CHEBI:29105"/>
    </ligand>
</feature>
<evidence type="ECO:0000259" key="5">
    <source>
        <dbReference type="PROSITE" id="PS50305"/>
    </source>
</evidence>
<dbReference type="EMBL" id="VTPC01091254">
    <property type="protein sequence ID" value="KAF2878931.1"/>
    <property type="molecule type" value="Genomic_DNA"/>
</dbReference>
<name>A0A8K0C5H7_IGNLU</name>
<dbReference type="PANTHER" id="PTHR11085">
    <property type="entry name" value="NAD-DEPENDENT PROTEIN DEACYLASE SIRTUIN-5, MITOCHONDRIAL-RELATED"/>
    <property type="match status" value="1"/>
</dbReference>
<dbReference type="InterPro" id="IPR050134">
    <property type="entry name" value="NAD-dep_sirtuin_deacylases"/>
</dbReference>
<dbReference type="GO" id="GO:0046872">
    <property type="term" value="F:metal ion binding"/>
    <property type="evidence" value="ECO:0007669"/>
    <property type="project" value="UniProtKB-KW"/>
</dbReference>
<keyword evidence="7" id="KW-1185">Reference proteome</keyword>
<dbReference type="GO" id="GO:0005759">
    <property type="term" value="C:mitochondrial matrix"/>
    <property type="evidence" value="ECO:0007669"/>
    <property type="project" value="TreeGrafter"/>
</dbReference>
<feature type="domain" description="Deacetylase sirtuin-type" evidence="5">
    <location>
        <begin position="44"/>
        <end position="286"/>
    </location>
</feature>
<dbReference type="OrthoDB" id="424302at2759"/>
<feature type="active site" description="Proton acceptor" evidence="3">
    <location>
        <position position="135"/>
    </location>
</feature>
<dbReference type="Gene3D" id="3.40.50.1220">
    <property type="entry name" value="TPP-binding domain"/>
    <property type="match status" value="1"/>
</dbReference>
<dbReference type="InterPro" id="IPR026590">
    <property type="entry name" value="Ssirtuin_cat_dom"/>
</dbReference>
<dbReference type="InterPro" id="IPR026591">
    <property type="entry name" value="Sirtuin_cat_small_dom_sf"/>
</dbReference>
<dbReference type="PROSITE" id="PS50305">
    <property type="entry name" value="SIRTUIN"/>
    <property type="match status" value="1"/>
</dbReference>
<keyword evidence="3" id="KW-0862">Zinc</keyword>
<evidence type="ECO:0000256" key="4">
    <source>
        <dbReference type="SAM" id="MobiDB-lite"/>
    </source>
</evidence>
<dbReference type="PANTHER" id="PTHR11085:SF10">
    <property type="entry name" value="NAD-DEPENDENT PROTEIN DEACYLASE SIRTUIN-5, MITOCHONDRIAL-RELATED"/>
    <property type="match status" value="1"/>
</dbReference>
<dbReference type="Pfam" id="PF02146">
    <property type="entry name" value="SIR2"/>
    <property type="match status" value="1"/>
</dbReference>
<feature type="binding site" evidence="3">
    <location>
        <position position="197"/>
    </location>
    <ligand>
        <name>Zn(2+)</name>
        <dbReference type="ChEBI" id="CHEBI:29105"/>
    </ligand>
</feature>
<keyword evidence="1" id="KW-0808">Transferase</keyword>
<feature type="binding site" evidence="3">
    <location>
        <position position="146"/>
    </location>
    <ligand>
        <name>Zn(2+)</name>
        <dbReference type="ChEBI" id="CHEBI:29105"/>
    </ligand>
</feature>
<organism evidence="6 7">
    <name type="scientific">Ignelater luminosus</name>
    <name type="common">Cucubano</name>
    <name type="synonym">Pyrophorus luminosus</name>
    <dbReference type="NCBI Taxonomy" id="2038154"/>
    <lineage>
        <taxon>Eukaryota</taxon>
        <taxon>Metazoa</taxon>
        <taxon>Ecdysozoa</taxon>
        <taxon>Arthropoda</taxon>
        <taxon>Hexapoda</taxon>
        <taxon>Insecta</taxon>
        <taxon>Pterygota</taxon>
        <taxon>Neoptera</taxon>
        <taxon>Endopterygota</taxon>
        <taxon>Coleoptera</taxon>
        <taxon>Polyphaga</taxon>
        <taxon>Elateriformia</taxon>
        <taxon>Elateroidea</taxon>
        <taxon>Elateridae</taxon>
        <taxon>Agrypninae</taxon>
        <taxon>Pyrophorini</taxon>
        <taxon>Ignelater</taxon>
    </lineage>
</organism>
<evidence type="ECO:0000256" key="1">
    <source>
        <dbReference type="ARBA" id="ARBA00022679"/>
    </source>
</evidence>
<evidence type="ECO:0000256" key="2">
    <source>
        <dbReference type="ARBA" id="ARBA00023027"/>
    </source>
</evidence>
<dbReference type="GO" id="GO:0070403">
    <property type="term" value="F:NAD+ binding"/>
    <property type="evidence" value="ECO:0007669"/>
    <property type="project" value="InterPro"/>
</dbReference>
<dbReference type="Proteomes" id="UP000801492">
    <property type="component" value="Unassembled WGS sequence"/>
</dbReference>
<evidence type="ECO:0000256" key="3">
    <source>
        <dbReference type="PROSITE-ProRule" id="PRU00236"/>
    </source>
</evidence>
<dbReference type="SUPFAM" id="SSF52467">
    <property type="entry name" value="DHS-like NAD/FAD-binding domain"/>
    <property type="match status" value="1"/>
</dbReference>
<evidence type="ECO:0000313" key="7">
    <source>
        <dbReference type="Proteomes" id="UP000801492"/>
    </source>
</evidence>
<feature type="binding site" evidence="3">
    <location>
        <position position="194"/>
    </location>
    <ligand>
        <name>Zn(2+)</name>
        <dbReference type="ChEBI" id="CHEBI:29105"/>
    </ligand>
</feature>
<keyword evidence="3" id="KW-0479">Metal-binding</keyword>
<dbReference type="Gene3D" id="3.30.1600.10">
    <property type="entry name" value="SIR2/SIRT2 'Small Domain"/>
    <property type="match status" value="1"/>
</dbReference>
<protein>
    <recommendedName>
        <fullName evidence="5">Deacetylase sirtuin-type domain-containing protein</fullName>
    </recommendedName>
</protein>
<accession>A0A8K0C5H7</accession>
<reference evidence="6" key="1">
    <citation type="submission" date="2019-08" db="EMBL/GenBank/DDBJ databases">
        <title>The genome of the North American firefly Photinus pyralis.</title>
        <authorList>
            <consortium name="Photinus pyralis genome working group"/>
            <person name="Fallon T.R."/>
            <person name="Sander Lower S.E."/>
            <person name="Weng J.-K."/>
        </authorList>
    </citation>
    <scope>NUCLEOTIDE SEQUENCE</scope>
    <source>
        <strain evidence="6">TRF0915ILg1</strain>
        <tissue evidence="6">Whole body</tissue>
    </source>
</reference>
<dbReference type="AlphaFoldDB" id="A0A8K0C5H7"/>
<evidence type="ECO:0000313" key="6">
    <source>
        <dbReference type="EMBL" id="KAF2878931.1"/>
    </source>
</evidence>
<comment type="caution">
    <text evidence="6">The sequence shown here is derived from an EMBL/GenBank/DDBJ whole genome shotgun (WGS) entry which is preliminary data.</text>
</comment>
<gene>
    <name evidence="6" type="ORF">ILUMI_27235</name>
</gene>
<sequence length="286" mass="32558">MFNRATSPTTIVHMKNDGQHTGRACRGERQARAVENIKTILYRIPDYRSEEVGLYARTNHRPIQYQQFLKSPDVQQRYWARNYIGWERFSGCQPNATHDSIRNLEILHKKVSVVVTQNVDGLHLKAGSENVIELHGTAYRVICLKCGHSYDRHDVQMYLKELNPTMKETSTMIRPDGDVDIPQEKIKEFKPPFCVDCGGVLKPDIVFFGDNVPKDRVKQVENYVSNSDSILVLGSSLSVFSGYRIILQAIEESKEIAMINIGPTRADKHIKLKISARCGDILPKIC</sequence>
<dbReference type="InterPro" id="IPR029035">
    <property type="entry name" value="DHS-like_NAD/FAD-binding_dom"/>
</dbReference>
<proteinExistence type="predicted"/>
<dbReference type="InterPro" id="IPR003000">
    <property type="entry name" value="Sirtuin"/>
</dbReference>
<feature type="region of interest" description="Disordered" evidence="4">
    <location>
        <begin position="1"/>
        <end position="22"/>
    </location>
</feature>
<keyword evidence="2" id="KW-0520">NAD</keyword>
<feature type="compositionally biased region" description="Polar residues" evidence="4">
    <location>
        <begin position="1"/>
        <end position="10"/>
    </location>
</feature>
<dbReference type="GO" id="GO:0017136">
    <property type="term" value="F:histone deacetylase activity, NAD-dependent"/>
    <property type="evidence" value="ECO:0007669"/>
    <property type="project" value="TreeGrafter"/>
</dbReference>